<proteinExistence type="predicted"/>
<dbReference type="GeneID" id="9048026"/>
<sequence length="76" mass="8497">MSNILWCMGTTTTTTIQQQQQEVLLERDMEREYNYLSNKGRAGRAGAGAGGNYTTTSRVININAMTLNDPTYIFTI</sequence>
<protein>
    <submittedName>
        <fullName evidence="1">Uncharacterized protein</fullName>
    </submittedName>
</protein>
<dbReference type="Proteomes" id="UP000007800">
    <property type="component" value="Unassembled WGS sequence"/>
</dbReference>
<accession>C5LI18</accession>
<dbReference type="InParanoid" id="C5LI18"/>
<reference evidence="1 2" key="1">
    <citation type="submission" date="2008-07" db="EMBL/GenBank/DDBJ databases">
        <authorList>
            <person name="El-Sayed N."/>
            <person name="Caler E."/>
            <person name="Inman J."/>
            <person name="Amedeo P."/>
            <person name="Hass B."/>
            <person name="Wortman J."/>
        </authorList>
    </citation>
    <scope>NUCLEOTIDE SEQUENCE [LARGE SCALE GENOMIC DNA]</scope>
    <source>
        <strain evidence="2">ATCC 50983 / TXsc</strain>
    </source>
</reference>
<name>C5LI18_PERM5</name>
<dbReference type="EMBL" id="GG682176">
    <property type="protein sequence ID" value="EER03625.1"/>
    <property type="molecule type" value="Genomic_DNA"/>
</dbReference>
<evidence type="ECO:0000313" key="2">
    <source>
        <dbReference type="Proteomes" id="UP000007800"/>
    </source>
</evidence>
<dbReference type="AlphaFoldDB" id="C5LI18"/>
<feature type="non-terminal residue" evidence="1">
    <location>
        <position position="76"/>
    </location>
</feature>
<dbReference type="RefSeq" id="XP_002771809.1">
    <property type="nucleotide sequence ID" value="XM_002771763.1"/>
</dbReference>
<keyword evidence="2" id="KW-1185">Reference proteome</keyword>
<gene>
    <name evidence="1" type="ORF">Pmar_PMAR016480</name>
</gene>
<evidence type="ECO:0000313" key="1">
    <source>
        <dbReference type="EMBL" id="EER03625.1"/>
    </source>
</evidence>
<organism evidence="2">
    <name type="scientific">Perkinsus marinus (strain ATCC 50983 / TXsc)</name>
    <dbReference type="NCBI Taxonomy" id="423536"/>
    <lineage>
        <taxon>Eukaryota</taxon>
        <taxon>Sar</taxon>
        <taxon>Alveolata</taxon>
        <taxon>Perkinsozoa</taxon>
        <taxon>Perkinsea</taxon>
        <taxon>Perkinsida</taxon>
        <taxon>Perkinsidae</taxon>
        <taxon>Perkinsus</taxon>
    </lineage>
</organism>